<name>A0ABP8BWQ8_9ACTN</name>
<dbReference type="EMBL" id="BAABAS010000004">
    <property type="protein sequence ID" value="GAA4227602.1"/>
    <property type="molecule type" value="Genomic_DNA"/>
</dbReference>
<accession>A0ABP8BWQ8</accession>
<sequence length="64" mass="7293">MAEPARRALVDLSEADLAALNPARGSVLEHALERVRRERDRDISEYASFINTTDLPRRGRDEDE</sequence>
<protein>
    <recommendedName>
        <fullName evidence="3">FXSXX-COOH protein</fullName>
    </recommendedName>
</protein>
<evidence type="ECO:0000313" key="2">
    <source>
        <dbReference type="Proteomes" id="UP001501710"/>
    </source>
</evidence>
<gene>
    <name evidence="1" type="ORF">GCM10022254_15690</name>
</gene>
<organism evidence="1 2">
    <name type="scientific">Actinomadura meridiana</name>
    <dbReference type="NCBI Taxonomy" id="559626"/>
    <lineage>
        <taxon>Bacteria</taxon>
        <taxon>Bacillati</taxon>
        <taxon>Actinomycetota</taxon>
        <taxon>Actinomycetes</taxon>
        <taxon>Streptosporangiales</taxon>
        <taxon>Thermomonosporaceae</taxon>
        <taxon>Actinomadura</taxon>
    </lineage>
</organism>
<dbReference type="Proteomes" id="UP001501710">
    <property type="component" value="Unassembled WGS sequence"/>
</dbReference>
<evidence type="ECO:0000313" key="1">
    <source>
        <dbReference type="EMBL" id="GAA4227602.1"/>
    </source>
</evidence>
<dbReference type="RefSeq" id="WP_344892034.1">
    <property type="nucleotide sequence ID" value="NZ_BAABAS010000004.1"/>
</dbReference>
<reference evidence="2" key="1">
    <citation type="journal article" date="2019" name="Int. J. Syst. Evol. Microbiol.">
        <title>The Global Catalogue of Microorganisms (GCM) 10K type strain sequencing project: providing services to taxonomists for standard genome sequencing and annotation.</title>
        <authorList>
            <consortium name="The Broad Institute Genomics Platform"/>
            <consortium name="The Broad Institute Genome Sequencing Center for Infectious Disease"/>
            <person name="Wu L."/>
            <person name="Ma J."/>
        </authorList>
    </citation>
    <scope>NUCLEOTIDE SEQUENCE [LARGE SCALE GENOMIC DNA]</scope>
    <source>
        <strain evidence="2">JCM 17440</strain>
    </source>
</reference>
<comment type="caution">
    <text evidence="1">The sequence shown here is derived from an EMBL/GenBank/DDBJ whole genome shotgun (WGS) entry which is preliminary data.</text>
</comment>
<keyword evidence="2" id="KW-1185">Reference proteome</keyword>
<evidence type="ECO:0008006" key="3">
    <source>
        <dbReference type="Google" id="ProtNLM"/>
    </source>
</evidence>
<proteinExistence type="predicted"/>